<feature type="non-terminal residue" evidence="2">
    <location>
        <position position="369"/>
    </location>
</feature>
<feature type="non-terminal residue" evidence="2">
    <location>
        <position position="1"/>
    </location>
</feature>
<feature type="region of interest" description="Disordered" evidence="1">
    <location>
        <begin position="1"/>
        <end position="33"/>
    </location>
</feature>
<gene>
    <name evidence="2" type="ORF">LCGC14_2975850</name>
</gene>
<name>A0A0F8ZFM5_9ZZZZ</name>
<evidence type="ECO:0000313" key="2">
    <source>
        <dbReference type="EMBL" id="KKK65269.1"/>
    </source>
</evidence>
<sequence>PADQGEAGQGSPESPIERERAENLKQTIRDRTTIDKSDPKAVGEFLLDAIKSGNIDLGTEGSIDPQKIKEALAVTAGTSKKAAALTVKKFFSIEHGDLGAATKWYHTPRFISELHPEFRPIFERALAFDHERQEKTAILGQMLEPYFRLSRADRKKLDNRLIKARFRKTTEIKTEGLNQAQLEAFAAVRLAFETSFRWMEDTAVYLASRGKVKSADLLNSQRDVAEALLNADLGISDEELDSRAAKVWDALESLRETRRKGYVPFSRFGNWKYGIIDTKTDKPVTFEARQDPVRALWRFQKLKKAHRKKLASGEYRAVKPFEDTKKFPEVFDGLGGIEFTILLQMAKVDPDIQKALEPMMDYLKRAGFR</sequence>
<accession>A0A0F8ZFM5</accession>
<dbReference type="AlphaFoldDB" id="A0A0F8ZFM5"/>
<dbReference type="EMBL" id="LAZR01060640">
    <property type="protein sequence ID" value="KKK65269.1"/>
    <property type="molecule type" value="Genomic_DNA"/>
</dbReference>
<comment type="caution">
    <text evidence="2">The sequence shown here is derived from an EMBL/GenBank/DDBJ whole genome shotgun (WGS) entry which is preliminary data.</text>
</comment>
<organism evidence="2">
    <name type="scientific">marine sediment metagenome</name>
    <dbReference type="NCBI Taxonomy" id="412755"/>
    <lineage>
        <taxon>unclassified sequences</taxon>
        <taxon>metagenomes</taxon>
        <taxon>ecological metagenomes</taxon>
    </lineage>
</organism>
<evidence type="ECO:0000256" key="1">
    <source>
        <dbReference type="SAM" id="MobiDB-lite"/>
    </source>
</evidence>
<proteinExistence type="predicted"/>
<feature type="compositionally biased region" description="Basic and acidic residues" evidence="1">
    <location>
        <begin position="15"/>
        <end position="33"/>
    </location>
</feature>
<protein>
    <submittedName>
        <fullName evidence="2">Uncharacterized protein</fullName>
    </submittedName>
</protein>
<reference evidence="2" key="1">
    <citation type="journal article" date="2015" name="Nature">
        <title>Complex archaea that bridge the gap between prokaryotes and eukaryotes.</title>
        <authorList>
            <person name="Spang A."/>
            <person name="Saw J.H."/>
            <person name="Jorgensen S.L."/>
            <person name="Zaremba-Niedzwiedzka K."/>
            <person name="Martijn J."/>
            <person name="Lind A.E."/>
            <person name="van Eijk R."/>
            <person name="Schleper C."/>
            <person name="Guy L."/>
            <person name="Ettema T.J."/>
        </authorList>
    </citation>
    <scope>NUCLEOTIDE SEQUENCE</scope>
</reference>